<sequence length="165" mass="19223">MERILTNYQVEWLVNIKLLLEYSDASFEIYENVKKIYNFIENEYPGEEDNIIEELKVLKEKEFINLDVSQEGYIDNAEITKKGLDYLVILEEHAIERTMNNEKIDKVYTLLCDMHKQNINMNRKTLLDKIEQITSISNNTLATVSSIGSICQGLLPGVIRIINNF</sequence>
<protein>
    <submittedName>
        <fullName evidence="1">Uncharacterized protein</fullName>
    </submittedName>
</protein>
<reference evidence="1" key="1">
    <citation type="submission" date="2013-12" db="EMBL/GenBank/DDBJ databases">
        <title>A Varibaculum cambriense genome reconstructed from a premature infant gut community with otherwise low bacterial novelty that shifts toward anaerobic metabolism during the third week of life.</title>
        <authorList>
            <person name="Brown C.T."/>
            <person name="Sharon I."/>
            <person name="Thomas B.C."/>
            <person name="Castelle C.J."/>
            <person name="Morowitz M.J."/>
            <person name="Banfield J.F."/>
        </authorList>
    </citation>
    <scope>NUCLEOTIDE SEQUENCE</scope>
</reference>
<proteinExistence type="predicted"/>
<name>W1WH68_9ZZZZ</name>
<dbReference type="AlphaFoldDB" id="W1WH68"/>
<comment type="caution">
    <text evidence="1">The sequence shown here is derived from an EMBL/GenBank/DDBJ whole genome shotgun (WGS) entry which is preliminary data.</text>
</comment>
<accession>W1WH68</accession>
<dbReference type="EMBL" id="AZMM01018753">
    <property type="protein sequence ID" value="ETJ17562.1"/>
    <property type="molecule type" value="Genomic_DNA"/>
</dbReference>
<organism evidence="1">
    <name type="scientific">human gut metagenome</name>
    <dbReference type="NCBI Taxonomy" id="408170"/>
    <lineage>
        <taxon>unclassified sequences</taxon>
        <taxon>metagenomes</taxon>
        <taxon>organismal metagenomes</taxon>
    </lineage>
</organism>
<gene>
    <name evidence="1" type="ORF">Q604_UNBC18753G0003</name>
</gene>
<evidence type="ECO:0000313" key="1">
    <source>
        <dbReference type="EMBL" id="ETJ17562.1"/>
    </source>
</evidence>